<dbReference type="SUPFAM" id="SSF55785">
    <property type="entry name" value="PYP-like sensor domain (PAS domain)"/>
    <property type="match status" value="1"/>
</dbReference>
<evidence type="ECO:0000313" key="3">
    <source>
        <dbReference type="Proteomes" id="UP000292580"/>
    </source>
</evidence>
<sequence>MTGKTSTGPWQGMDFLPAGICIIDAGYVVRYWNACLEEWTGITAEEVIGQRITERFPALDRTTVISRIDQTLRGGAPSVFSSQIHTFVIPSYLQDGSARAQRTSLIPLATDMEGLYHAMFICEDVSALTEQVKAFREMRNNTLYELEERKKAEMEMKDAYEDLLSFLLEYLSELSEGARNASDDLDAVVKSIEAGTAEDQDIRTCLLRVMDTSTSLERTLSDLAVAVAERKKEIPDVFKKSLIERGYTS</sequence>
<dbReference type="EMBL" id="PGCL01000001">
    <property type="protein sequence ID" value="TAJ45198.1"/>
    <property type="molecule type" value="Genomic_DNA"/>
</dbReference>
<gene>
    <name evidence="2" type="ORF">CUJ86_00125</name>
</gene>
<dbReference type="Pfam" id="PF08448">
    <property type="entry name" value="PAS_4"/>
    <property type="match status" value="1"/>
</dbReference>
<name>A0A483CQV9_9EURY</name>
<dbReference type="InterPro" id="IPR013656">
    <property type="entry name" value="PAS_4"/>
</dbReference>
<evidence type="ECO:0000313" key="2">
    <source>
        <dbReference type="EMBL" id="TAJ45198.1"/>
    </source>
</evidence>
<accession>A0A483CQV9</accession>
<dbReference type="AlphaFoldDB" id="A0A483CQV9"/>
<comment type="caution">
    <text evidence="2">The sequence shown here is derived from an EMBL/GenBank/DDBJ whole genome shotgun (WGS) entry which is preliminary data.</text>
</comment>
<evidence type="ECO:0000259" key="1">
    <source>
        <dbReference type="PROSITE" id="PS50112"/>
    </source>
</evidence>
<dbReference type="Proteomes" id="UP000292580">
    <property type="component" value="Unassembled WGS sequence"/>
</dbReference>
<dbReference type="RefSeq" id="WP_130645538.1">
    <property type="nucleotide sequence ID" value="NZ_PGCL01000001.1"/>
</dbReference>
<proteinExistence type="predicted"/>
<dbReference type="InterPro" id="IPR000014">
    <property type="entry name" value="PAS"/>
</dbReference>
<dbReference type="PROSITE" id="PS50112">
    <property type="entry name" value="PAS"/>
    <property type="match status" value="1"/>
</dbReference>
<dbReference type="CDD" id="cd00130">
    <property type="entry name" value="PAS"/>
    <property type="match status" value="1"/>
</dbReference>
<reference evidence="2 3" key="1">
    <citation type="submission" date="2017-11" db="EMBL/GenBank/DDBJ databases">
        <title>Isolation and Characterization of Methanofollis Species from Methane Seep Offshore SW Taiwan.</title>
        <authorList>
            <person name="Teng N.-H."/>
            <person name="Lai M.-C."/>
            <person name="Chen S.-C."/>
        </authorList>
    </citation>
    <scope>NUCLEOTIDE SEQUENCE [LARGE SCALE GENOMIC DNA]</scope>
    <source>
        <strain evidence="2 3">FWC-SCC2</strain>
    </source>
</reference>
<dbReference type="Gene3D" id="3.30.450.20">
    <property type="entry name" value="PAS domain"/>
    <property type="match status" value="1"/>
</dbReference>
<dbReference type="OrthoDB" id="3369at2157"/>
<protein>
    <recommendedName>
        <fullName evidence="1">PAS domain-containing protein</fullName>
    </recommendedName>
</protein>
<organism evidence="2 3">
    <name type="scientific">Methanofollis fontis</name>
    <dbReference type="NCBI Taxonomy" id="2052832"/>
    <lineage>
        <taxon>Archaea</taxon>
        <taxon>Methanobacteriati</taxon>
        <taxon>Methanobacteriota</taxon>
        <taxon>Stenosarchaea group</taxon>
        <taxon>Methanomicrobia</taxon>
        <taxon>Methanomicrobiales</taxon>
        <taxon>Methanomicrobiaceae</taxon>
        <taxon>Methanofollis</taxon>
    </lineage>
</organism>
<dbReference type="InterPro" id="IPR035965">
    <property type="entry name" value="PAS-like_dom_sf"/>
</dbReference>
<keyword evidence="3" id="KW-1185">Reference proteome</keyword>
<dbReference type="NCBIfam" id="TIGR00229">
    <property type="entry name" value="sensory_box"/>
    <property type="match status" value="1"/>
</dbReference>
<feature type="domain" description="PAS" evidence="1">
    <location>
        <begin position="13"/>
        <end position="75"/>
    </location>
</feature>